<accession>A0A8T0NUB5</accession>
<protein>
    <recommendedName>
        <fullName evidence="3">Reverse transcriptase zinc-binding domain-containing protein</fullName>
    </recommendedName>
</protein>
<sequence>MTVVNIQDGSTCLFWFDLWGGQVQNHTYPELFSFAKNKLLSVQKAREVEPFHRMFHLPLSEEAFQQMELLHQLLQEQHFSDSTDLWHYIWGSPLFSSKKAYLHLTGHAQVHAVFSWLWKSSCQNKYKVFFWLLLRIDSVPGISSEEKQ</sequence>
<gene>
    <name evidence="1" type="ORF">PVAP13_9KG490826</name>
</gene>
<reference evidence="1" key="1">
    <citation type="submission" date="2020-05" db="EMBL/GenBank/DDBJ databases">
        <title>WGS assembly of Panicum virgatum.</title>
        <authorList>
            <person name="Lovell J.T."/>
            <person name="Jenkins J."/>
            <person name="Shu S."/>
            <person name="Juenger T.E."/>
            <person name="Schmutz J."/>
        </authorList>
    </citation>
    <scope>NUCLEOTIDE SEQUENCE</scope>
    <source>
        <strain evidence="1">AP13</strain>
    </source>
</reference>
<evidence type="ECO:0000313" key="2">
    <source>
        <dbReference type="Proteomes" id="UP000823388"/>
    </source>
</evidence>
<keyword evidence="2" id="KW-1185">Reference proteome</keyword>
<dbReference type="Proteomes" id="UP000823388">
    <property type="component" value="Chromosome 9K"/>
</dbReference>
<dbReference type="PANTHER" id="PTHR36617:SF15">
    <property type="entry name" value="REVERSE TRANSCRIPTASE ZINC-BINDING DOMAIN-CONTAINING PROTEIN"/>
    <property type="match status" value="1"/>
</dbReference>
<evidence type="ECO:0000313" key="1">
    <source>
        <dbReference type="EMBL" id="KAG2552923.1"/>
    </source>
</evidence>
<dbReference type="PANTHER" id="PTHR36617">
    <property type="entry name" value="PROTEIN, PUTATIVE-RELATED"/>
    <property type="match status" value="1"/>
</dbReference>
<proteinExistence type="predicted"/>
<evidence type="ECO:0008006" key="3">
    <source>
        <dbReference type="Google" id="ProtNLM"/>
    </source>
</evidence>
<name>A0A8T0NUB5_PANVG</name>
<dbReference type="EMBL" id="CM029053">
    <property type="protein sequence ID" value="KAG2552923.1"/>
    <property type="molecule type" value="Genomic_DNA"/>
</dbReference>
<comment type="caution">
    <text evidence="1">The sequence shown here is derived from an EMBL/GenBank/DDBJ whole genome shotgun (WGS) entry which is preliminary data.</text>
</comment>
<dbReference type="AlphaFoldDB" id="A0A8T0NUB5"/>
<organism evidence="1 2">
    <name type="scientific">Panicum virgatum</name>
    <name type="common">Blackwell switchgrass</name>
    <dbReference type="NCBI Taxonomy" id="38727"/>
    <lineage>
        <taxon>Eukaryota</taxon>
        <taxon>Viridiplantae</taxon>
        <taxon>Streptophyta</taxon>
        <taxon>Embryophyta</taxon>
        <taxon>Tracheophyta</taxon>
        <taxon>Spermatophyta</taxon>
        <taxon>Magnoliopsida</taxon>
        <taxon>Liliopsida</taxon>
        <taxon>Poales</taxon>
        <taxon>Poaceae</taxon>
        <taxon>PACMAD clade</taxon>
        <taxon>Panicoideae</taxon>
        <taxon>Panicodae</taxon>
        <taxon>Paniceae</taxon>
        <taxon>Panicinae</taxon>
        <taxon>Panicum</taxon>
        <taxon>Panicum sect. Hiantes</taxon>
    </lineage>
</organism>